<reference evidence="1" key="1">
    <citation type="journal article" date="2020" name="Nature">
        <title>Giant virus diversity and host interactions through global metagenomics.</title>
        <authorList>
            <person name="Schulz F."/>
            <person name="Roux S."/>
            <person name="Paez-Espino D."/>
            <person name="Jungbluth S."/>
            <person name="Walsh D.A."/>
            <person name="Denef V.J."/>
            <person name="McMahon K.D."/>
            <person name="Konstantinidis K.T."/>
            <person name="Eloe-Fadrosh E.A."/>
            <person name="Kyrpides N.C."/>
            <person name="Woyke T."/>
        </authorList>
    </citation>
    <scope>NUCLEOTIDE SEQUENCE</scope>
    <source>
        <strain evidence="1">GVMAG-M-3300023184-71</strain>
    </source>
</reference>
<name>A0A6C0IDT7_9ZZZZ</name>
<dbReference type="Gene3D" id="3.90.930.1">
    <property type="match status" value="1"/>
</dbReference>
<dbReference type="SUPFAM" id="SSF82185">
    <property type="entry name" value="Histone H3 K4-specific methyltransferase SET7/9 N-terminal domain"/>
    <property type="match status" value="1"/>
</dbReference>
<dbReference type="EMBL" id="MN740156">
    <property type="protein sequence ID" value="QHT90577.1"/>
    <property type="molecule type" value="Genomic_DNA"/>
</dbReference>
<organism evidence="1">
    <name type="scientific">viral metagenome</name>
    <dbReference type="NCBI Taxonomy" id="1070528"/>
    <lineage>
        <taxon>unclassified sequences</taxon>
        <taxon>metagenomes</taxon>
        <taxon>organismal metagenomes</taxon>
    </lineage>
</organism>
<proteinExistence type="predicted"/>
<accession>A0A6C0IDT7</accession>
<sequence>MWKQLPVEIIRLILEYDPTYWKLYSQIVRKRFQYVDCGPYRINVHTGHRQFYNEKGELEWESTFFQGYYEGPERSYFHQQLRTEKYYQKSRLHGPLREYNKHGQLLVEKYFVDGLQEGFMNHYFENGNLFQKCFFKGGKRHGPFLQFGKDGGLREVRVYKKGKIYEERDKVRIKK</sequence>
<protein>
    <submittedName>
        <fullName evidence="1">Uncharacterized protein</fullName>
    </submittedName>
</protein>
<dbReference type="AlphaFoldDB" id="A0A6C0IDT7"/>
<evidence type="ECO:0000313" key="1">
    <source>
        <dbReference type="EMBL" id="QHT90577.1"/>
    </source>
</evidence>